<dbReference type="Proteomes" id="UP000247416">
    <property type="component" value="Unassembled WGS sequence"/>
</dbReference>
<dbReference type="EMBL" id="QJTJ01000019">
    <property type="protein sequence ID" value="PYF05139.1"/>
    <property type="molecule type" value="Genomic_DNA"/>
</dbReference>
<evidence type="ECO:0000256" key="2">
    <source>
        <dbReference type="ARBA" id="ARBA00023125"/>
    </source>
</evidence>
<dbReference type="InterPro" id="IPR000524">
    <property type="entry name" value="Tscrpt_reg_HTH_GntR"/>
</dbReference>
<proteinExistence type="predicted"/>
<dbReference type="PANTHER" id="PTHR43537">
    <property type="entry name" value="TRANSCRIPTIONAL REGULATOR, GNTR FAMILY"/>
    <property type="match status" value="1"/>
</dbReference>
<organism evidence="5 6">
    <name type="scientific">Ureibacillus chungkukjangi</name>
    <dbReference type="NCBI Taxonomy" id="1202712"/>
    <lineage>
        <taxon>Bacteria</taxon>
        <taxon>Bacillati</taxon>
        <taxon>Bacillota</taxon>
        <taxon>Bacilli</taxon>
        <taxon>Bacillales</taxon>
        <taxon>Caryophanaceae</taxon>
        <taxon>Ureibacillus</taxon>
    </lineage>
</organism>
<dbReference type="GO" id="GO:0003700">
    <property type="term" value="F:DNA-binding transcription factor activity"/>
    <property type="evidence" value="ECO:0007669"/>
    <property type="project" value="InterPro"/>
</dbReference>
<dbReference type="SUPFAM" id="SSF48008">
    <property type="entry name" value="GntR ligand-binding domain-like"/>
    <property type="match status" value="1"/>
</dbReference>
<dbReference type="InterPro" id="IPR008920">
    <property type="entry name" value="TF_FadR/GntR_C"/>
</dbReference>
<gene>
    <name evidence="5" type="ORF">BJ095_11913</name>
</gene>
<dbReference type="SUPFAM" id="SSF46785">
    <property type="entry name" value="Winged helix' DNA-binding domain"/>
    <property type="match status" value="1"/>
</dbReference>
<dbReference type="RefSeq" id="WP_107935847.1">
    <property type="nucleotide sequence ID" value="NZ_CP085009.1"/>
</dbReference>
<dbReference type="PANTHER" id="PTHR43537:SF24">
    <property type="entry name" value="GLUCONATE OPERON TRANSCRIPTIONAL REPRESSOR"/>
    <property type="match status" value="1"/>
</dbReference>
<dbReference type="InterPro" id="IPR011711">
    <property type="entry name" value="GntR_C"/>
</dbReference>
<evidence type="ECO:0000259" key="4">
    <source>
        <dbReference type="PROSITE" id="PS50949"/>
    </source>
</evidence>
<dbReference type="PROSITE" id="PS50949">
    <property type="entry name" value="HTH_GNTR"/>
    <property type="match status" value="1"/>
</dbReference>
<keyword evidence="3" id="KW-0804">Transcription</keyword>
<dbReference type="Gene3D" id="1.10.10.10">
    <property type="entry name" value="Winged helix-like DNA-binding domain superfamily/Winged helix DNA-binding domain"/>
    <property type="match status" value="1"/>
</dbReference>
<evidence type="ECO:0000256" key="1">
    <source>
        <dbReference type="ARBA" id="ARBA00023015"/>
    </source>
</evidence>
<keyword evidence="6" id="KW-1185">Reference proteome</keyword>
<dbReference type="Pfam" id="PF07729">
    <property type="entry name" value="FCD"/>
    <property type="match status" value="1"/>
</dbReference>
<dbReference type="Gene3D" id="1.20.120.530">
    <property type="entry name" value="GntR ligand-binding domain-like"/>
    <property type="match status" value="1"/>
</dbReference>
<protein>
    <submittedName>
        <fullName evidence="5">GntR family transcriptional regulator</fullName>
    </submittedName>
</protein>
<dbReference type="InterPro" id="IPR036388">
    <property type="entry name" value="WH-like_DNA-bd_sf"/>
</dbReference>
<dbReference type="InterPro" id="IPR036390">
    <property type="entry name" value="WH_DNA-bd_sf"/>
</dbReference>
<accession>A0A318TZR5</accession>
<evidence type="ECO:0000313" key="6">
    <source>
        <dbReference type="Proteomes" id="UP000247416"/>
    </source>
</evidence>
<dbReference type="OrthoDB" id="574518at2"/>
<dbReference type="SMART" id="SM00345">
    <property type="entry name" value="HTH_GNTR"/>
    <property type="match status" value="1"/>
</dbReference>
<comment type="caution">
    <text evidence="5">The sequence shown here is derived from an EMBL/GenBank/DDBJ whole genome shotgun (WGS) entry which is preliminary data.</text>
</comment>
<dbReference type="GO" id="GO:0003677">
    <property type="term" value="F:DNA binding"/>
    <property type="evidence" value="ECO:0007669"/>
    <property type="project" value="UniProtKB-KW"/>
</dbReference>
<keyword evidence="1" id="KW-0805">Transcription regulation</keyword>
<evidence type="ECO:0000256" key="3">
    <source>
        <dbReference type="ARBA" id="ARBA00023163"/>
    </source>
</evidence>
<feature type="domain" description="HTH gntR-type" evidence="4">
    <location>
        <begin position="8"/>
        <end position="75"/>
    </location>
</feature>
<dbReference type="AlphaFoldDB" id="A0A318TZR5"/>
<keyword evidence="2" id="KW-0238">DNA-binding</keyword>
<name>A0A318TZR5_9BACL</name>
<sequence>MVIEKEHGEKSDYAYNLIKEKIFSWEYGPGQKLNVSKMSKEMEISPIPLREALSRLQSSKLVILIPNKGYHVTDILDEVSMKKMSEFRLLLESEAIKNIIRNNKMECIVNLENINMKIEQIKITNYREILDFNNLDNMFHLELIKNSENNFLIESFESLFCHLHIARFYYRRGAVDQQETVREHERIIKSIQMRDMDYALEFIKEHILGASNRLLEKDPNKSF</sequence>
<dbReference type="Pfam" id="PF00392">
    <property type="entry name" value="GntR"/>
    <property type="match status" value="1"/>
</dbReference>
<reference evidence="5 6" key="1">
    <citation type="submission" date="2018-06" db="EMBL/GenBank/DDBJ databases">
        <title>Genomic Encyclopedia of Archaeal and Bacterial Type Strains, Phase II (KMG-II): from individual species to whole genera.</title>
        <authorList>
            <person name="Goeker M."/>
        </authorList>
    </citation>
    <scope>NUCLEOTIDE SEQUENCE [LARGE SCALE GENOMIC DNA]</scope>
    <source>
        <strain evidence="5 6">KACC 16626</strain>
    </source>
</reference>
<evidence type="ECO:0000313" key="5">
    <source>
        <dbReference type="EMBL" id="PYF05139.1"/>
    </source>
</evidence>